<dbReference type="GO" id="GO:0005524">
    <property type="term" value="F:ATP binding"/>
    <property type="evidence" value="ECO:0007669"/>
    <property type="project" value="UniProtKB-KW"/>
</dbReference>
<dbReference type="GO" id="GO:0004814">
    <property type="term" value="F:arginine-tRNA ligase activity"/>
    <property type="evidence" value="ECO:0007669"/>
    <property type="project" value="UniProtKB-EC"/>
</dbReference>
<comment type="similarity">
    <text evidence="1">Belongs to the class-I aminoacyl-tRNA synthetase family.</text>
</comment>
<dbReference type="InterPro" id="IPR008909">
    <property type="entry name" value="DALR_anticod-bd"/>
</dbReference>
<evidence type="ECO:0000256" key="9">
    <source>
        <dbReference type="SAM" id="MobiDB-lite"/>
    </source>
</evidence>
<dbReference type="PANTHER" id="PTHR11956:SF11">
    <property type="entry name" value="ARGININE--TRNA LIGASE, MITOCHONDRIAL-RELATED"/>
    <property type="match status" value="1"/>
</dbReference>
<dbReference type="SUPFAM" id="SSF55190">
    <property type="entry name" value="Arginyl-tRNA synthetase (ArgRS), N-terminal 'additional' domain"/>
    <property type="match status" value="1"/>
</dbReference>
<feature type="domain" description="DALR anticodon binding" evidence="10">
    <location>
        <begin position="1232"/>
        <end position="1346"/>
    </location>
</feature>
<feature type="region of interest" description="Disordered" evidence="9">
    <location>
        <begin position="31"/>
        <end position="66"/>
    </location>
</feature>
<keyword evidence="4" id="KW-0547">Nucleotide-binding</keyword>
<protein>
    <recommendedName>
        <fullName evidence="2">arginine--tRNA ligase</fullName>
        <ecNumber evidence="2">6.1.1.19</ecNumber>
    </recommendedName>
</protein>
<keyword evidence="12" id="KW-1185">Reference proteome</keyword>
<dbReference type="Pfam" id="PF05746">
    <property type="entry name" value="DALR_1"/>
    <property type="match status" value="1"/>
</dbReference>
<dbReference type="InterPro" id="IPR036695">
    <property type="entry name" value="Arg-tRNA-synth_N_sf"/>
</dbReference>
<evidence type="ECO:0000256" key="2">
    <source>
        <dbReference type="ARBA" id="ARBA00012837"/>
    </source>
</evidence>
<evidence type="ECO:0000256" key="8">
    <source>
        <dbReference type="ARBA" id="ARBA00049339"/>
    </source>
</evidence>
<accession>A0A8H4LG88</accession>
<dbReference type="EC" id="6.1.1.19" evidence="2"/>
<dbReference type="GO" id="GO:0006420">
    <property type="term" value="P:arginyl-tRNA aminoacylation"/>
    <property type="evidence" value="ECO:0007669"/>
    <property type="project" value="InterPro"/>
</dbReference>
<evidence type="ECO:0000313" key="11">
    <source>
        <dbReference type="EMBL" id="KAF4467795.1"/>
    </source>
</evidence>
<sequence>MQRGLDSIVNWTPLQPLPPSAVRLRMLSQPLRAPGEDSSISQHSDPAPNGCLDARRPSASSSTPRALVPNTANAKKAGNMKLRPLHPPGFPSIPFHQGARWSGSGYVSALTRAPTVASPDAPTATLSDSTYDPPAAFQNPLLLKIKFGVQWDTSVFANPMFPIPRNLLPQARRNQGAQDEDQVVEQGRSLLATLGRALTFDRDDWQKQFCERKGILVADENQPRLALLAALAALAGFGPLENEIESVMMPNDPTRLWERHVFRIESLLKGASFILDDAIPAEPGTAMIKGAPQPTQPTIWVWDRNCFPDSPRSRRDLGRIFDGREFYDLLKKDVEGLRELLANYVTRSPKSYFKLRQSKEWNQPFIFSINLPFYAPSTLDMPEDRTITERKRSVPLRRRHSLRFLYPNEDLDPESDDEESSLPTPTYLHDVVCSIMLTGPSEEYWTCFFLNEDLFEESDKQRLQTEEILDEDGGGKLDPFTQVVDTAASDFPRVFGLHVLVTVLTGAYEHQCTIQDCFQQSLNLFTIDSPNDPTQISSEDVSKWINEFMSLLGRVIDRNMNCVDKLKEFLDENVGLGDEGRPTGRLFRGLQNDTLAMKYLHELAEVHKNLRDVTQQLSRLRSQCGDFSRVRKRRRDEEVHNQASEAQKLQNIFKQMTTIQIVLNILNLIAQLFSGRVDPSDKTMWTLFITLARPDLPNTIQIIVAMATTCSVSGIESLLGKAGLDTPMPEFPGANTVTNPQDIFRVYLADTLQKLVDCDRLVAYEAIQPSNVTGGGDLVIVSPRLRLKDVKPKDLVSDLAHKVRSLNMHRNTFNATDRLHGIHLRVFSSPNTLSRLLLPYIHDRSASYGYDSSLGLADPASPDGPRKKVVVEFSSPNMEREFQVSHLRSTLIGSYVANIHARMGWDVVKMNYLGDWGKQIGLLAAGWQRFGSEEEFAKQPLYHLLEVNHKIQELFKPEQDESKAAKADGKDVTEIESRGLYAERDVFFKKMEDKDPEAIALWQRFRDAMVKEYAASYARLGVTFDEYSGESQVTAESIAEVEQALKDKGIYEEEDGSWRIDFAKHDAKGLSTAVLRFRNGTTSYLLRDIAAVLDRYKAHSFDKMIYVVAMEQEMHFHRVTKSFELMGRQDLAERIQHLAFAKIHGLPKQFKDARLLSDYLEGCHALMQASLDDGEEGEGEEEEIFVDKTEKSVDLLGLSGLFIQDHSHKRTTSYTGDPKKMAPLSGETGAAIQNCYARLSSKLSPESTSFDYSALDYAALEVEDHAELLRIMAQYPDAAHASFKTLEPSLIILYLLRLVDQIMVTLDEDDERDWTGKDDANQARMALYENARQVFENALRALGVSPYSA</sequence>
<dbReference type="Gene3D" id="1.10.730.10">
    <property type="entry name" value="Isoleucyl-tRNA Synthetase, Domain 1"/>
    <property type="match status" value="1"/>
</dbReference>
<reference evidence="11 12" key="1">
    <citation type="submission" date="2020-01" db="EMBL/GenBank/DDBJ databases">
        <title>Identification and distribution of gene clusters putatively required for synthesis of sphingolipid metabolism inhibitors in phylogenetically diverse species of the filamentous fungus Fusarium.</title>
        <authorList>
            <person name="Kim H.-S."/>
            <person name="Busman M."/>
            <person name="Brown D.W."/>
            <person name="Divon H."/>
            <person name="Uhlig S."/>
            <person name="Proctor R.H."/>
        </authorList>
    </citation>
    <scope>NUCLEOTIDE SEQUENCE [LARGE SCALE GENOMIC DNA]</scope>
    <source>
        <strain evidence="11 12">NRRL 20459</strain>
    </source>
</reference>
<dbReference type="Gene3D" id="3.40.50.620">
    <property type="entry name" value="HUPs"/>
    <property type="match status" value="1"/>
</dbReference>
<evidence type="ECO:0000313" key="12">
    <source>
        <dbReference type="Proteomes" id="UP000554235"/>
    </source>
</evidence>
<comment type="caution">
    <text evidence="11">The sequence shown here is derived from an EMBL/GenBank/DDBJ whole genome shotgun (WGS) entry which is preliminary data.</text>
</comment>
<evidence type="ECO:0000256" key="7">
    <source>
        <dbReference type="ARBA" id="ARBA00023146"/>
    </source>
</evidence>
<gene>
    <name evidence="11" type="ORF">FALBO_5330</name>
</gene>
<dbReference type="PANTHER" id="PTHR11956">
    <property type="entry name" value="ARGINYL-TRNA SYNTHETASE"/>
    <property type="match status" value="1"/>
</dbReference>
<comment type="catalytic activity">
    <reaction evidence="8">
        <text>tRNA(Arg) + L-arginine + ATP = L-arginyl-tRNA(Arg) + AMP + diphosphate</text>
        <dbReference type="Rhea" id="RHEA:20301"/>
        <dbReference type="Rhea" id="RHEA-COMP:9658"/>
        <dbReference type="Rhea" id="RHEA-COMP:9673"/>
        <dbReference type="ChEBI" id="CHEBI:30616"/>
        <dbReference type="ChEBI" id="CHEBI:32682"/>
        <dbReference type="ChEBI" id="CHEBI:33019"/>
        <dbReference type="ChEBI" id="CHEBI:78442"/>
        <dbReference type="ChEBI" id="CHEBI:78513"/>
        <dbReference type="ChEBI" id="CHEBI:456215"/>
        <dbReference type="EC" id="6.1.1.19"/>
    </reaction>
</comment>
<evidence type="ECO:0000256" key="1">
    <source>
        <dbReference type="ARBA" id="ARBA00005594"/>
    </source>
</evidence>
<dbReference type="SUPFAM" id="SSF47323">
    <property type="entry name" value="Anticodon-binding domain of a subclass of class I aminoacyl-tRNA synthetases"/>
    <property type="match status" value="1"/>
</dbReference>
<evidence type="ECO:0000259" key="10">
    <source>
        <dbReference type="SMART" id="SM00836"/>
    </source>
</evidence>
<keyword evidence="7 11" id="KW-0030">Aminoacyl-tRNA synthetase</keyword>
<dbReference type="Gene3D" id="3.30.1360.70">
    <property type="entry name" value="Arginyl tRNA synthetase N-terminal domain"/>
    <property type="match status" value="1"/>
</dbReference>
<evidence type="ECO:0000256" key="5">
    <source>
        <dbReference type="ARBA" id="ARBA00022840"/>
    </source>
</evidence>
<organism evidence="11 12">
    <name type="scientific">Fusarium albosuccineum</name>
    <dbReference type="NCBI Taxonomy" id="1237068"/>
    <lineage>
        <taxon>Eukaryota</taxon>
        <taxon>Fungi</taxon>
        <taxon>Dikarya</taxon>
        <taxon>Ascomycota</taxon>
        <taxon>Pezizomycotina</taxon>
        <taxon>Sordariomycetes</taxon>
        <taxon>Hypocreomycetidae</taxon>
        <taxon>Hypocreales</taxon>
        <taxon>Nectriaceae</taxon>
        <taxon>Fusarium</taxon>
        <taxon>Fusarium decemcellulare species complex</taxon>
    </lineage>
</organism>
<proteinExistence type="inferred from homology"/>
<dbReference type="InterPro" id="IPR001278">
    <property type="entry name" value="Arg-tRNA-ligase"/>
</dbReference>
<dbReference type="InterPro" id="IPR035684">
    <property type="entry name" value="ArgRS_core"/>
</dbReference>
<dbReference type="SMART" id="SM00836">
    <property type="entry name" value="DALR_1"/>
    <property type="match status" value="1"/>
</dbReference>
<dbReference type="EMBL" id="JAADYS010000694">
    <property type="protein sequence ID" value="KAF4467795.1"/>
    <property type="molecule type" value="Genomic_DNA"/>
</dbReference>
<evidence type="ECO:0000256" key="3">
    <source>
        <dbReference type="ARBA" id="ARBA00022598"/>
    </source>
</evidence>
<name>A0A8H4LG88_9HYPO</name>
<dbReference type="OrthoDB" id="68056at2759"/>
<keyword evidence="6" id="KW-0648">Protein biosynthesis</keyword>
<dbReference type="Proteomes" id="UP000554235">
    <property type="component" value="Unassembled WGS sequence"/>
</dbReference>
<dbReference type="Pfam" id="PF00750">
    <property type="entry name" value="tRNA-synt_1d"/>
    <property type="match status" value="1"/>
</dbReference>
<evidence type="ECO:0000256" key="6">
    <source>
        <dbReference type="ARBA" id="ARBA00022917"/>
    </source>
</evidence>
<dbReference type="SUPFAM" id="SSF52374">
    <property type="entry name" value="Nucleotidylyl transferase"/>
    <property type="match status" value="1"/>
</dbReference>
<dbReference type="InterPro" id="IPR009080">
    <property type="entry name" value="tRNAsynth_Ia_anticodon-bd"/>
</dbReference>
<dbReference type="GO" id="GO:0032543">
    <property type="term" value="P:mitochondrial translation"/>
    <property type="evidence" value="ECO:0007669"/>
    <property type="project" value="TreeGrafter"/>
</dbReference>
<feature type="compositionally biased region" description="Low complexity" evidence="9">
    <location>
        <begin position="57"/>
        <end position="66"/>
    </location>
</feature>
<dbReference type="GO" id="GO:0005739">
    <property type="term" value="C:mitochondrion"/>
    <property type="evidence" value="ECO:0007669"/>
    <property type="project" value="TreeGrafter"/>
</dbReference>
<keyword evidence="3" id="KW-0436">Ligase</keyword>
<evidence type="ECO:0000256" key="4">
    <source>
        <dbReference type="ARBA" id="ARBA00022741"/>
    </source>
</evidence>
<dbReference type="InterPro" id="IPR014729">
    <property type="entry name" value="Rossmann-like_a/b/a_fold"/>
</dbReference>
<keyword evidence="5" id="KW-0067">ATP-binding</keyword>
<dbReference type="PRINTS" id="PR01038">
    <property type="entry name" value="TRNASYNTHARG"/>
</dbReference>